<organism evidence="1 2">
    <name type="scientific">Paenibacillus sepulcri</name>
    <dbReference type="NCBI Taxonomy" id="359917"/>
    <lineage>
        <taxon>Bacteria</taxon>
        <taxon>Bacillati</taxon>
        <taxon>Bacillota</taxon>
        <taxon>Bacilli</taxon>
        <taxon>Bacillales</taxon>
        <taxon>Paenibacillaceae</taxon>
        <taxon>Paenibacillus</taxon>
    </lineage>
</organism>
<name>A0ABS7BUW0_9BACL</name>
<dbReference type="RefSeq" id="WP_210045135.1">
    <property type="nucleotide sequence ID" value="NZ_JBHLVU010000013.1"/>
</dbReference>
<reference evidence="1 2" key="1">
    <citation type="submission" date="2021-07" db="EMBL/GenBank/DDBJ databases">
        <title>Paenibacillus radiodurans sp. nov., isolated from the southeastern edge of Tengger Desert.</title>
        <authorList>
            <person name="Zhang G."/>
        </authorList>
    </citation>
    <scope>NUCLEOTIDE SEQUENCE [LARGE SCALE GENOMIC DNA]</scope>
    <source>
        <strain evidence="1 2">CCM 7311</strain>
    </source>
</reference>
<evidence type="ECO:0000313" key="1">
    <source>
        <dbReference type="EMBL" id="MBW7452444.1"/>
    </source>
</evidence>
<keyword evidence="2" id="KW-1185">Reference proteome</keyword>
<dbReference type="Proteomes" id="UP001519887">
    <property type="component" value="Unassembled WGS sequence"/>
</dbReference>
<evidence type="ECO:0000313" key="2">
    <source>
        <dbReference type="Proteomes" id="UP001519887"/>
    </source>
</evidence>
<accession>A0ABS7BUW0</accession>
<dbReference type="EMBL" id="JAHZIK010000001">
    <property type="protein sequence ID" value="MBW7452444.1"/>
    <property type="molecule type" value="Genomic_DNA"/>
</dbReference>
<proteinExistence type="predicted"/>
<protein>
    <submittedName>
        <fullName evidence="1">Uncharacterized protein</fullName>
    </submittedName>
</protein>
<sequence length="120" mass="14087">MMRFRFTGIVRKYEVLYTLIRHGEGVYNSEGVYQRPEPELIALRGVIQPMGARWLQTDGGKYTEDDRLLFTVRRHENGDSIMYNGHQYTVHDGDDRSDYSDTYEYRLKRVSTHDPIPGNP</sequence>
<dbReference type="InterPro" id="IPR001345">
    <property type="entry name" value="PG/BPGM_mutase_AS"/>
</dbReference>
<dbReference type="PROSITE" id="PS00175">
    <property type="entry name" value="PG_MUTASE"/>
    <property type="match status" value="1"/>
</dbReference>
<comment type="caution">
    <text evidence="1">The sequence shown here is derived from an EMBL/GenBank/DDBJ whole genome shotgun (WGS) entry which is preliminary data.</text>
</comment>
<gene>
    <name evidence="1" type="ORF">K0U00_00120</name>
</gene>